<gene>
    <name evidence="1" type="ORF">F1728_29285</name>
</gene>
<proteinExistence type="predicted"/>
<organism evidence="1 2">
    <name type="scientific">Gimesia benthica</name>
    <dbReference type="NCBI Taxonomy" id="2608982"/>
    <lineage>
        <taxon>Bacteria</taxon>
        <taxon>Pseudomonadati</taxon>
        <taxon>Planctomycetota</taxon>
        <taxon>Planctomycetia</taxon>
        <taxon>Planctomycetales</taxon>
        <taxon>Planctomycetaceae</taxon>
        <taxon>Gimesia</taxon>
    </lineage>
</organism>
<keyword evidence="2" id="KW-1185">Reference proteome</keyword>
<sequence length="107" mass="12410">MRYDRDRGHISWTDGCAGRWRAATRADLGYGPARVIPAKSLRESLAEIASLTQEQFTELALGNEILPELLMCELEESMIQEYHWPYLQSLSQFLRESLDQDMTVIRY</sequence>
<name>A0A6I6AMZ1_9PLAN</name>
<dbReference type="EMBL" id="CP043930">
    <property type="protein sequence ID" value="QGQ26521.1"/>
    <property type="molecule type" value="Genomic_DNA"/>
</dbReference>
<dbReference type="AlphaFoldDB" id="A0A6I6AMZ1"/>
<reference evidence="1 2" key="1">
    <citation type="submission" date="2019-09" db="EMBL/GenBank/DDBJ databases">
        <title>Gimesia benthica sp. nov., a novel bacterium isolated from deep-sea water of the Northwest Indian Ocean.</title>
        <authorList>
            <person name="Dai X."/>
        </authorList>
    </citation>
    <scope>NUCLEOTIDE SEQUENCE [LARGE SCALE GENOMIC DNA]</scope>
    <source>
        <strain evidence="1 2">E7</strain>
    </source>
</reference>
<protein>
    <submittedName>
        <fullName evidence="1">DUF1877 family protein</fullName>
    </submittedName>
</protein>
<dbReference type="KEGG" id="gim:F1728_29285"/>
<evidence type="ECO:0000313" key="2">
    <source>
        <dbReference type="Proteomes" id="UP000427281"/>
    </source>
</evidence>
<evidence type="ECO:0000313" key="1">
    <source>
        <dbReference type="EMBL" id="QGQ26521.1"/>
    </source>
</evidence>
<dbReference type="Proteomes" id="UP000427281">
    <property type="component" value="Chromosome"/>
</dbReference>
<accession>A0A6I6AMZ1</accession>